<dbReference type="EMBL" id="AP006840">
    <property type="protein sequence ID" value="BAD39377.1"/>
    <property type="molecule type" value="Genomic_DNA"/>
</dbReference>
<evidence type="ECO:0000256" key="4">
    <source>
        <dbReference type="ARBA" id="ARBA00022989"/>
    </source>
</evidence>
<dbReference type="InterPro" id="IPR042094">
    <property type="entry name" value="T2SS_GspF_sf"/>
</dbReference>
<sequence>MAMAATWSFLAVLLFGLGLYDLATARRRRLRAMVERAGSGAAAPGADRRLQGWLKARILPRLPLVPGVGSMDELRQLLLWAGRPAGIGAEEFYFLQLVLAFSLALPLLGLHGWTAAALGFLLGLWLPRAWLRRRVSERTRILRRELPRFVHLLATCLEAGLGLTEAVRRVAAESPGLLAGEMLRAVHEMAAGKPAQRAWRDLTERHESPELKEVVSALQQSHRWGVSIAEQLRFTLRTMRERKQQQAQQKAHEASVRMRVPMVALILMPTIVIILGPAVLRLLRHFAGG</sequence>
<feature type="domain" description="Type II secretion system protein GspF" evidence="7">
    <location>
        <begin position="149"/>
        <end position="275"/>
    </location>
</feature>
<gene>
    <name evidence="8" type="ordered locus">STH392</name>
</gene>
<keyword evidence="9" id="KW-1185">Reference proteome</keyword>
<name>Q67SG6_SYMTH</name>
<comment type="subcellular location">
    <subcellularLocation>
        <location evidence="1">Cell membrane</location>
        <topology evidence="1">Multi-pass membrane protein</topology>
    </subcellularLocation>
</comment>
<dbReference type="GO" id="GO:0005886">
    <property type="term" value="C:plasma membrane"/>
    <property type="evidence" value="ECO:0007669"/>
    <property type="project" value="UniProtKB-SubCell"/>
</dbReference>
<keyword evidence="2" id="KW-1003">Cell membrane</keyword>
<dbReference type="Pfam" id="PF00482">
    <property type="entry name" value="T2SSF"/>
    <property type="match status" value="1"/>
</dbReference>
<dbReference type="KEGG" id="sth:STH392"/>
<evidence type="ECO:0000313" key="9">
    <source>
        <dbReference type="Proteomes" id="UP000000417"/>
    </source>
</evidence>
<feature type="transmembrane region" description="Helical" evidence="6">
    <location>
        <begin position="260"/>
        <end position="280"/>
    </location>
</feature>
<evidence type="ECO:0000259" key="7">
    <source>
        <dbReference type="Pfam" id="PF00482"/>
    </source>
</evidence>
<accession>Q67SG6</accession>
<feature type="transmembrane region" description="Helical" evidence="6">
    <location>
        <begin position="6"/>
        <end position="23"/>
    </location>
</feature>
<evidence type="ECO:0000256" key="6">
    <source>
        <dbReference type="SAM" id="Phobius"/>
    </source>
</evidence>
<dbReference type="eggNOG" id="COG2064">
    <property type="taxonomic scope" value="Bacteria"/>
</dbReference>
<evidence type="ECO:0000256" key="2">
    <source>
        <dbReference type="ARBA" id="ARBA00022475"/>
    </source>
</evidence>
<reference evidence="8 9" key="1">
    <citation type="journal article" date="2004" name="Nucleic Acids Res.">
        <title>Genome sequence of Symbiobacterium thermophilum, an uncultivable bacterium that depends on microbial commensalism.</title>
        <authorList>
            <person name="Ueda K."/>
            <person name="Yamashita A."/>
            <person name="Ishikawa J."/>
            <person name="Shimada M."/>
            <person name="Watsuji T."/>
            <person name="Morimura K."/>
            <person name="Ikeda H."/>
            <person name="Hattori M."/>
            <person name="Beppu T."/>
        </authorList>
    </citation>
    <scope>NUCLEOTIDE SEQUENCE [LARGE SCALE GENOMIC DNA]</scope>
    <source>
        <strain evidence="9">T / IAM 14863</strain>
    </source>
</reference>
<keyword evidence="4 6" id="KW-1133">Transmembrane helix</keyword>
<dbReference type="STRING" id="292459.STH392"/>
<evidence type="ECO:0000256" key="3">
    <source>
        <dbReference type="ARBA" id="ARBA00022692"/>
    </source>
</evidence>
<feature type="transmembrane region" description="Helical" evidence="6">
    <location>
        <begin position="115"/>
        <end position="131"/>
    </location>
</feature>
<evidence type="ECO:0000256" key="5">
    <source>
        <dbReference type="ARBA" id="ARBA00023136"/>
    </source>
</evidence>
<dbReference type="AlphaFoldDB" id="Q67SG6"/>
<dbReference type="HOGENOM" id="CLU_056917_0_0_9"/>
<keyword evidence="5 6" id="KW-0472">Membrane</keyword>
<protein>
    <recommendedName>
        <fullName evidence="7">Type II secretion system protein GspF domain-containing protein</fullName>
    </recommendedName>
</protein>
<organism evidence="8 9">
    <name type="scientific">Symbiobacterium thermophilum (strain DSM 24528 / JCM 14929 / IAM 14863 / T)</name>
    <dbReference type="NCBI Taxonomy" id="292459"/>
    <lineage>
        <taxon>Bacteria</taxon>
        <taxon>Bacillati</taxon>
        <taxon>Bacillota</taxon>
        <taxon>Clostridia</taxon>
        <taxon>Eubacteriales</taxon>
        <taxon>Symbiobacteriaceae</taxon>
        <taxon>Symbiobacterium</taxon>
    </lineage>
</organism>
<dbReference type="Gene3D" id="1.20.81.30">
    <property type="entry name" value="Type II secretion system (T2SS), domain F"/>
    <property type="match status" value="1"/>
</dbReference>
<keyword evidence="3 6" id="KW-0812">Transmembrane</keyword>
<dbReference type="PANTHER" id="PTHR35007">
    <property type="entry name" value="INTEGRAL MEMBRANE PROTEIN-RELATED"/>
    <property type="match status" value="1"/>
</dbReference>
<evidence type="ECO:0000256" key="1">
    <source>
        <dbReference type="ARBA" id="ARBA00004651"/>
    </source>
</evidence>
<evidence type="ECO:0000313" key="8">
    <source>
        <dbReference type="EMBL" id="BAD39377.1"/>
    </source>
</evidence>
<dbReference type="PANTHER" id="PTHR35007:SF2">
    <property type="entry name" value="PILUS ASSEMBLE PROTEIN"/>
    <property type="match status" value="1"/>
</dbReference>
<dbReference type="Proteomes" id="UP000000417">
    <property type="component" value="Chromosome"/>
</dbReference>
<dbReference type="InterPro" id="IPR018076">
    <property type="entry name" value="T2SS_GspF_dom"/>
</dbReference>
<proteinExistence type="predicted"/>